<dbReference type="EMBL" id="PYGF01000005">
    <property type="protein sequence ID" value="PSL04412.1"/>
    <property type="molecule type" value="Genomic_DNA"/>
</dbReference>
<evidence type="ECO:0000313" key="2">
    <source>
        <dbReference type="Proteomes" id="UP000240708"/>
    </source>
</evidence>
<reference evidence="1 2" key="1">
    <citation type="submission" date="2018-03" db="EMBL/GenBank/DDBJ databases">
        <title>Genomic Encyclopedia of Archaeal and Bacterial Type Strains, Phase II (KMG-II): from individual species to whole genera.</title>
        <authorList>
            <person name="Goeker M."/>
        </authorList>
    </citation>
    <scope>NUCLEOTIDE SEQUENCE [LARGE SCALE GENOMIC DNA]</scope>
    <source>
        <strain evidence="1 2">DSM 28057</strain>
    </source>
</reference>
<name>A0A2P8E4L8_9BACT</name>
<organism evidence="1 2">
    <name type="scientific">Cecembia rubra</name>
    <dbReference type="NCBI Taxonomy" id="1485585"/>
    <lineage>
        <taxon>Bacteria</taxon>
        <taxon>Pseudomonadati</taxon>
        <taxon>Bacteroidota</taxon>
        <taxon>Cytophagia</taxon>
        <taxon>Cytophagales</taxon>
        <taxon>Cyclobacteriaceae</taxon>
        <taxon>Cecembia</taxon>
    </lineage>
</organism>
<dbReference type="RefSeq" id="WP_106567317.1">
    <property type="nucleotide sequence ID" value="NZ_PYGF01000005.1"/>
</dbReference>
<comment type="caution">
    <text evidence="1">The sequence shown here is derived from an EMBL/GenBank/DDBJ whole genome shotgun (WGS) entry which is preliminary data.</text>
</comment>
<protein>
    <submittedName>
        <fullName evidence="1">Uncharacterized protein</fullName>
    </submittedName>
</protein>
<dbReference type="Proteomes" id="UP000240708">
    <property type="component" value="Unassembled WGS sequence"/>
</dbReference>
<keyword evidence="2" id="KW-1185">Reference proteome</keyword>
<sequence length="372" mass="41341">MKNFIRCQKYIYITLIGLFLSQDLIAQGCVAIRQFSGIGNAVGQGNILEKGELNISANYRYFKSFRHFRGTQEEPDRLTNNTEVINWTHLVDLNISYAFSERVFGVLSVPYAYNERSSLYEHGRTERHTTYSQGLTDLIIGGGYWLFSGENSPKGNMAIGAGLKIPTGNYKATSRFYNVGPNGGSEIRPVDQSIQLGDGGFGIVINGQGIWNLGKTTFLYYDGFYMLNPRNTNGVQTFRRRESEAIMSVPDQFALRAGLFKPIGSAHGLALSFGGRIEGVPVRDIIGKSEGFRRPGYIVSAEPGASYMVKDFTLGLTVPIALLRNRTRSLTDILDSNPDNKIHGDAAFADYLVNLSLAWRISKKESDLFKSF</sequence>
<dbReference type="OrthoDB" id="735059at2"/>
<evidence type="ECO:0000313" key="1">
    <source>
        <dbReference type="EMBL" id="PSL04412.1"/>
    </source>
</evidence>
<dbReference type="AlphaFoldDB" id="A0A2P8E4L8"/>
<proteinExistence type="predicted"/>
<accession>A0A2P8E4L8</accession>
<gene>
    <name evidence="1" type="ORF">CLV48_105156</name>
</gene>